<dbReference type="InterPro" id="IPR001412">
    <property type="entry name" value="aa-tRNA-synth_I_CS"/>
</dbReference>
<keyword evidence="3 10" id="KW-0436">Ligase</keyword>
<dbReference type="InterPro" id="IPR002305">
    <property type="entry name" value="aa-tRNA-synth_Ic"/>
</dbReference>
<dbReference type="Proteomes" id="UP000823928">
    <property type="component" value="Unassembled WGS sequence"/>
</dbReference>
<evidence type="ECO:0000256" key="9">
    <source>
        <dbReference type="NCBIfam" id="TIGR00233"/>
    </source>
</evidence>
<evidence type="ECO:0000256" key="7">
    <source>
        <dbReference type="ARBA" id="ARBA00023146"/>
    </source>
</evidence>
<dbReference type="AlphaFoldDB" id="A0A9D1EXM6"/>
<sequence length="333" mass="38354">MRERIVSGMRPTGKLHLGHYLGVIQNWVELQHKYESFFFVADWHALTTKYDKTENLKNDVIDVAIDWLASGIDPEISTIYVQSLVPEIAELNIYLGMVTPQNWVERDPTLKDMAKILRSKEGQNSQISYGLMGYPVLMSADIMMMNATHVPVGIDQVAHIEITRDIARRFNNVYKEEFFNEPQPILNHCSLICGLDGNKMGKSFQNDIKISDTEEVTAKKIMTAITDRSRLRKTDLGHPDECEVAFKYWTIFGTEEQVAKVRCECEKGERGCADCKRQLGALINEKFSEIREKRRYYEAHIDEVKDILNEGSKKARTEAQKIISHVRELINMY</sequence>
<protein>
    <recommendedName>
        <fullName evidence="2 9">Tryptophan--tRNA ligase</fullName>
        <ecNumber evidence="2 9">6.1.1.2</ecNumber>
    </recommendedName>
</protein>
<dbReference type="PANTHER" id="PTHR43766">
    <property type="entry name" value="TRYPTOPHAN--TRNA LIGASE, MITOCHONDRIAL"/>
    <property type="match status" value="1"/>
</dbReference>
<dbReference type="InterPro" id="IPR002306">
    <property type="entry name" value="Trp-tRNA-ligase"/>
</dbReference>
<dbReference type="PANTHER" id="PTHR43766:SF1">
    <property type="entry name" value="TRYPTOPHAN--TRNA LIGASE, MITOCHONDRIAL"/>
    <property type="match status" value="1"/>
</dbReference>
<comment type="catalytic activity">
    <reaction evidence="8">
        <text>tRNA(Trp) + L-tryptophan + ATP = L-tryptophyl-tRNA(Trp) + AMP + diphosphate + H(+)</text>
        <dbReference type="Rhea" id="RHEA:24080"/>
        <dbReference type="Rhea" id="RHEA-COMP:9671"/>
        <dbReference type="Rhea" id="RHEA-COMP:9705"/>
        <dbReference type="ChEBI" id="CHEBI:15378"/>
        <dbReference type="ChEBI" id="CHEBI:30616"/>
        <dbReference type="ChEBI" id="CHEBI:33019"/>
        <dbReference type="ChEBI" id="CHEBI:57912"/>
        <dbReference type="ChEBI" id="CHEBI:78442"/>
        <dbReference type="ChEBI" id="CHEBI:78535"/>
        <dbReference type="ChEBI" id="CHEBI:456215"/>
        <dbReference type="EC" id="6.1.1.2"/>
    </reaction>
</comment>
<dbReference type="PROSITE" id="PS00178">
    <property type="entry name" value="AA_TRNA_LIGASE_I"/>
    <property type="match status" value="1"/>
</dbReference>
<comment type="caution">
    <text evidence="11">The sequence shown here is derived from an EMBL/GenBank/DDBJ whole genome shotgun (WGS) entry which is preliminary data.</text>
</comment>
<keyword evidence="4 10" id="KW-0547">Nucleotide-binding</keyword>
<keyword evidence="6 10" id="KW-0648">Protein biosynthesis</keyword>
<evidence type="ECO:0000256" key="5">
    <source>
        <dbReference type="ARBA" id="ARBA00022840"/>
    </source>
</evidence>
<evidence type="ECO:0000256" key="3">
    <source>
        <dbReference type="ARBA" id="ARBA00022598"/>
    </source>
</evidence>
<evidence type="ECO:0000256" key="4">
    <source>
        <dbReference type="ARBA" id="ARBA00022741"/>
    </source>
</evidence>
<dbReference type="CDD" id="cd00806">
    <property type="entry name" value="TrpRS_core"/>
    <property type="match status" value="1"/>
</dbReference>
<reference evidence="11" key="1">
    <citation type="submission" date="2020-10" db="EMBL/GenBank/DDBJ databases">
        <authorList>
            <person name="Gilroy R."/>
        </authorList>
    </citation>
    <scope>NUCLEOTIDE SEQUENCE</scope>
    <source>
        <strain evidence="11">6276</strain>
    </source>
</reference>
<gene>
    <name evidence="11" type="primary">trpS</name>
    <name evidence="11" type="ORF">IAC10_02785</name>
</gene>
<proteinExistence type="inferred from homology"/>
<dbReference type="SUPFAM" id="SSF52374">
    <property type="entry name" value="Nucleotidylyl transferase"/>
    <property type="match status" value="1"/>
</dbReference>
<evidence type="ECO:0000313" key="11">
    <source>
        <dbReference type="EMBL" id="HIS35544.1"/>
    </source>
</evidence>
<dbReference type="GO" id="GO:0006436">
    <property type="term" value="P:tryptophanyl-tRNA aminoacylation"/>
    <property type="evidence" value="ECO:0007669"/>
    <property type="project" value="UniProtKB-UniRule"/>
</dbReference>
<dbReference type="NCBIfam" id="TIGR00233">
    <property type="entry name" value="trpS"/>
    <property type="match status" value="1"/>
</dbReference>
<dbReference type="InterPro" id="IPR050203">
    <property type="entry name" value="Trp-tRNA_synthetase"/>
</dbReference>
<accession>A0A9D1EXM6</accession>
<dbReference type="Gene3D" id="3.40.50.620">
    <property type="entry name" value="HUPs"/>
    <property type="match status" value="1"/>
</dbReference>
<evidence type="ECO:0000256" key="10">
    <source>
        <dbReference type="RuleBase" id="RU363036"/>
    </source>
</evidence>
<keyword evidence="7 10" id="KW-0030">Aminoacyl-tRNA synthetase</keyword>
<dbReference type="EC" id="6.1.1.2" evidence="2 9"/>
<evidence type="ECO:0000256" key="2">
    <source>
        <dbReference type="ARBA" id="ARBA00013161"/>
    </source>
</evidence>
<dbReference type="Pfam" id="PF00579">
    <property type="entry name" value="tRNA-synt_1b"/>
    <property type="match status" value="1"/>
</dbReference>
<evidence type="ECO:0000256" key="8">
    <source>
        <dbReference type="ARBA" id="ARBA00049929"/>
    </source>
</evidence>
<name>A0A9D1EXM6_9BACT</name>
<comment type="similarity">
    <text evidence="1 10">Belongs to the class-I aminoacyl-tRNA synthetase family.</text>
</comment>
<dbReference type="PRINTS" id="PR01039">
    <property type="entry name" value="TRNASYNTHTRP"/>
</dbReference>
<dbReference type="FunFam" id="1.10.240.10:FF:000005">
    <property type="entry name" value="Tryptophan--tRNA ligase"/>
    <property type="match status" value="1"/>
</dbReference>
<dbReference type="EMBL" id="DVIU01000056">
    <property type="protein sequence ID" value="HIS35544.1"/>
    <property type="molecule type" value="Genomic_DNA"/>
</dbReference>
<dbReference type="InterPro" id="IPR014729">
    <property type="entry name" value="Rossmann-like_a/b/a_fold"/>
</dbReference>
<keyword evidence="5 10" id="KW-0067">ATP-binding</keyword>
<evidence type="ECO:0000313" key="12">
    <source>
        <dbReference type="Proteomes" id="UP000823928"/>
    </source>
</evidence>
<dbReference type="GO" id="GO:0004830">
    <property type="term" value="F:tryptophan-tRNA ligase activity"/>
    <property type="evidence" value="ECO:0007669"/>
    <property type="project" value="UniProtKB-UniRule"/>
</dbReference>
<evidence type="ECO:0000256" key="6">
    <source>
        <dbReference type="ARBA" id="ARBA00022917"/>
    </source>
</evidence>
<dbReference type="GO" id="GO:0005829">
    <property type="term" value="C:cytosol"/>
    <property type="evidence" value="ECO:0007669"/>
    <property type="project" value="TreeGrafter"/>
</dbReference>
<evidence type="ECO:0000256" key="1">
    <source>
        <dbReference type="ARBA" id="ARBA00005594"/>
    </source>
</evidence>
<reference evidence="11" key="2">
    <citation type="journal article" date="2021" name="PeerJ">
        <title>Extensive microbial diversity within the chicken gut microbiome revealed by metagenomics and culture.</title>
        <authorList>
            <person name="Gilroy R."/>
            <person name="Ravi A."/>
            <person name="Getino M."/>
            <person name="Pursley I."/>
            <person name="Horton D.L."/>
            <person name="Alikhan N.F."/>
            <person name="Baker D."/>
            <person name="Gharbi K."/>
            <person name="Hall N."/>
            <person name="Watson M."/>
            <person name="Adriaenssens E.M."/>
            <person name="Foster-Nyarko E."/>
            <person name="Jarju S."/>
            <person name="Secka A."/>
            <person name="Antonio M."/>
            <person name="Oren A."/>
            <person name="Chaudhuri R.R."/>
            <person name="La Ragione R."/>
            <person name="Hildebrand F."/>
            <person name="Pallen M.J."/>
        </authorList>
    </citation>
    <scope>NUCLEOTIDE SEQUENCE</scope>
    <source>
        <strain evidence="11">6276</strain>
    </source>
</reference>
<dbReference type="Gene3D" id="1.10.240.10">
    <property type="entry name" value="Tyrosyl-Transfer RNA Synthetase"/>
    <property type="match status" value="1"/>
</dbReference>
<dbReference type="GO" id="GO:0005524">
    <property type="term" value="F:ATP binding"/>
    <property type="evidence" value="ECO:0007669"/>
    <property type="project" value="UniProtKB-KW"/>
</dbReference>
<organism evidence="11 12">
    <name type="scientific">Candidatus Scatousia excrementigallinarum</name>
    <dbReference type="NCBI Taxonomy" id="2840935"/>
    <lineage>
        <taxon>Bacteria</taxon>
        <taxon>Candidatus Scatousia</taxon>
    </lineage>
</organism>